<reference evidence="1" key="1">
    <citation type="submission" date="2020-01" db="EMBL/GenBank/DDBJ databases">
        <title>Genome Sequencing of Three Apophysomyces-Like Fungal Strains Confirms a Novel Fungal Genus in the Mucoromycota with divergent Burkholderia-like Endosymbiotic Bacteria.</title>
        <authorList>
            <person name="Stajich J.E."/>
            <person name="Macias A.M."/>
            <person name="Carter-House D."/>
            <person name="Lovett B."/>
            <person name="Kasson L.R."/>
            <person name="Berry K."/>
            <person name="Grigoriev I."/>
            <person name="Chang Y."/>
            <person name="Spatafora J."/>
            <person name="Kasson M.T."/>
        </authorList>
    </citation>
    <scope>NUCLEOTIDE SEQUENCE</scope>
    <source>
        <strain evidence="1">NRRL A-21654</strain>
    </source>
</reference>
<protein>
    <submittedName>
        <fullName evidence="1">Uncharacterized protein</fullName>
    </submittedName>
</protein>
<accession>A0A8H7BKW6</accession>
<evidence type="ECO:0000313" key="2">
    <source>
        <dbReference type="Proteomes" id="UP000605846"/>
    </source>
</evidence>
<dbReference type="AlphaFoldDB" id="A0A8H7BKW6"/>
<keyword evidence="2" id="KW-1185">Reference proteome</keyword>
<dbReference type="EMBL" id="JABAYA010000272">
    <property type="protein sequence ID" value="KAF7721385.1"/>
    <property type="molecule type" value="Genomic_DNA"/>
</dbReference>
<evidence type="ECO:0000313" key="1">
    <source>
        <dbReference type="EMBL" id="KAF7721385.1"/>
    </source>
</evidence>
<organism evidence="1 2">
    <name type="scientific">Apophysomyces ossiformis</name>
    <dbReference type="NCBI Taxonomy" id="679940"/>
    <lineage>
        <taxon>Eukaryota</taxon>
        <taxon>Fungi</taxon>
        <taxon>Fungi incertae sedis</taxon>
        <taxon>Mucoromycota</taxon>
        <taxon>Mucoromycotina</taxon>
        <taxon>Mucoromycetes</taxon>
        <taxon>Mucorales</taxon>
        <taxon>Mucorineae</taxon>
        <taxon>Mucoraceae</taxon>
        <taxon>Apophysomyces</taxon>
    </lineage>
</organism>
<gene>
    <name evidence="1" type="ORF">EC973_004814</name>
</gene>
<dbReference type="Proteomes" id="UP000605846">
    <property type="component" value="Unassembled WGS sequence"/>
</dbReference>
<comment type="caution">
    <text evidence="1">The sequence shown here is derived from an EMBL/GenBank/DDBJ whole genome shotgun (WGS) entry which is preliminary data.</text>
</comment>
<sequence>MAIQNLCNIFRSHLPFDALTYLRQNYQEGIIKFFQAGAYTAAARNAALKDFRDACSLLACSDSAADHTVRDWAKKLVETRFQRFIEPPLLQMLETQAVQQYWDELELQESCNQRAKTEFIFYNGCAERFSRDLQRGAKRSLSITTEHVVSKRQNYEVMYHLQFQEVLNNMIKAENTDNVFLSGADRSVGQIIKQAALDKFHRFHEVSPEEQAMITLGLNSVLDISNTREKSQRGLFSNSEWEELVETFGKKQEDGLNDTLSKALRKPIDKIVKKAKKDGLLEARFHANKTEYLQSANNNKVADVMAIYAHCLQLMEFHKYLFNQNHSKLSEGDYVVKVWGPILETLFRSTDLRCKWNETIASCTAEAAVLQEGARKMGLKADLRIVADDCACAKEEMDVSGAEMARNGAALSKINSDRIKVILGGKCILDKLLETTGRPMEIAMLHFAGLCGEVVTINLRADGLYVAQTIGELEIPSSPVNLRYLEQTVLALDNYK</sequence>
<proteinExistence type="predicted"/>
<name>A0A8H7BKW6_9FUNG</name>
<dbReference type="OrthoDB" id="2289963at2759"/>